<evidence type="ECO:0000256" key="6">
    <source>
        <dbReference type="ARBA" id="ARBA00022833"/>
    </source>
</evidence>
<protein>
    <submittedName>
        <fullName evidence="11">Peptidase M13</fullName>
    </submittedName>
</protein>
<evidence type="ECO:0000256" key="2">
    <source>
        <dbReference type="ARBA" id="ARBA00007357"/>
    </source>
</evidence>
<dbReference type="InterPro" id="IPR024079">
    <property type="entry name" value="MetalloPept_cat_dom_sf"/>
</dbReference>
<dbReference type="GO" id="GO:0004222">
    <property type="term" value="F:metalloendopeptidase activity"/>
    <property type="evidence" value="ECO:0007669"/>
    <property type="project" value="InterPro"/>
</dbReference>
<reference evidence="12" key="1">
    <citation type="submission" date="2016-07" db="EMBL/GenBank/DDBJ databases">
        <authorList>
            <person name="Florea S."/>
            <person name="Webb J.S."/>
            <person name="Jaromczyk J."/>
            <person name="Schardl C.L."/>
        </authorList>
    </citation>
    <scope>NUCLEOTIDE SEQUENCE [LARGE SCALE GENOMIC DNA]</scope>
    <source>
        <strain evidence="12">KCTC 42131</strain>
    </source>
</reference>
<dbReference type="Pfam" id="PF01431">
    <property type="entry name" value="Peptidase_M13"/>
    <property type="match status" value="1"/>
</dbReference>
<keyword evidence="7" id="KW-0482">Metalloprotease</keyword>
<feature type="region of interest" description="Disordered" evidence="8">
    <location>
        <begin position="1"/>
        <end position="34"/>
    </location>
</feature>
<name>A0A1E8CNI8_9GAMM</name>
<comment type="cofactor">
    <cofactor evidence="1">
        <name>Zn(2+)</name>
        <dbReference type="ChEBI" id="CHEBI:29105"/>
    </cofactor>
</comment>
<dbReference type="Gene3D" id="1.10.1380.10">
    <property type="entry name" value="Neutral endopeptidase , domain2"/>
    <property type="match status" value="1"/>
</dbReference>
<keyword evidence="4" id="KW-0479">Metal-binding</keyword>
<keyword evidence="6" id="KW-0862">Zinc</keyword>
<gene>
    <name evidence="11" type="ORF">PHACT_08625</name>
</gene>
<comment type="similarity">
    <text evidence="2">Belongs to the peptidase M13 family.</text>
</comment>
<dbReference type="InterPro" id="IPR008753">
    <property type="entry name" value="Peptidase_M13_N"/>
</dbReference>
<evidence type="ECO:0000256" key="5">
    <source>
        <dbReference type="ARBA" id="ARBA00022801"/>
    </source>
</evidence>
<dbReference type="PANTHER" id="PTHR11733">
    <property type="entry name" value="ZINC METALLOPROTEASE FAMILY M13 NEPRILYSIN-RELATED"/>
    <property type="match status" value="1"/>
</dbReference>
<dbReference type="PRINTS" id="PR00786">
    <property type="entry name" value="NEPRILYSIN"/>
</dbReference>
<accession>A0A1E8CNI8</accession>
<dbReference type="AlphaFoldDB" id="A0A1E8CNI8"/>
<dbReference type="GO" id="GO:0046872">
    <property type="term" value="F:metal ion binding"/>
    <property type="evidence" value="ECO:0007669"/>
    <property type="project" value="UniProtKB-KW"/>
</dbReference>
<evidence type="ECO:0000256" key="1">
    <source>
        <dbReference type="ARBA" id="ARBA00001947"/>
    </source>
</evidence>
<proteinExistence type="inferred from homology"/>
<dbReference type="OrthoDB" id="9775677at2"/>
<evidence type="ECO:0000259" key="9">
    <source>
        <dbReference type="Pfam" id="PF01431"/>
    </source>
</evidence>
<dbReference type="STRING" id="1524254.PHACT_08625"/>
<dbReference type="CDD" id="cd08662">
    <property type="entry name" value="M13"/>
    <property type="match status" value="1"/>
</dbReference>
<evidence type="ECO:0000313" key="12">
    <source>
        <dbReference type="Proteomes" id="UP000175669"/>
    </source>
</evidence>
<keyword evidence="5" id="KW-0378">Hydrolase</keyword>
<dbReference type="EMBL" id="MASR01000001">
    <property type="protein sequence ID" value="OFE14031.1"/>
    <property type="molecule type" value="Genomic_DNA"/>
</dbReference>
<dbReference type="InterPro" id="IPR018497">
    <property type="entry name" value="Peptidase_M13_C"/>
</dbReference>
<dbReference type="Proteomes" id="UP000175669">
    <property type="component" value="Unassembled WGS sequence"/>
</dbReference>
<sequence>MAVLLSQCAPEQDTPAQQAAQAPATQASTAQAPVGDTQALGLGVDLDNMDRSVRPQDDFFQYVNGGWVEQNPIPADRSRWGSFDELREAAELDVLDILHDAASSDAAEGTLEQKIGDMYTAFMNAEAVEALGAQPLADELAQIDSLGSHDDLLEYWAGAAENGRMAPFGYGISQDQGQSDQYITTLGQSGLGLPDRDYYLDDSERYEEVLAQYQAHISEMFALAGLMQGEAAEEAAGRVIEVEGRIAQGHWTRVQNRDRTATYNRMSPDELMSLAPDLAWNSYLNDAGLPDINALVVRQPTYMQYVAGMFRDISVADWQHYHRYHQLRMSAPYLSEAFVEAHFDFFGRTLSGQPEMRSREKRAVDTVDSVLGFAVGQLYVEENFQAEARERMDDLVKNLLASFEVAIDELAWMTEATKEEAQAKLARLNTKIAYPDEWRDYDCLRIDADDLIGNVRRANRCEYERMMARLGQPVDREEWFMTPQTVNAYYSSTMNEIVFPAAILQPPFFNVEADDAINYGAIGAVIGHEITHAFDDQGRRSDGDGNLRDWWADLDEQQFRERADLMVAQFDAYEPIEGMNIQGALALGENIADLGGLTVSYQAWQRSLNGEPSPVIEGFSGRQRYFMGWGQIWRIAFRDEALRRQLTTGPHAPGQYRVRGALSNMPEFYEAFDVVEGDGMYRDPDVRVKIW</sequence>
<dbReference type="InterPro" id="IPR042089">
    <property type="entry name" value="Peptidase_M13_dom_2"/>
</dbReference>
<dbReference type="PANTHER" id="PTHR11733:SF167">
    <property type="entry name" value="FI17812P1-RELATED"/>
    <property type="match status" value="1"/>
</dbReference>
<comment type="caution">
    <text evidence="11">The sequence shown here is derived from an EMBL/GenBank/DDBJ whole genome shotgun (WGS) entry which is preliminary data.</text>
</comment>
<evidence type="ECO:0000256" key="7">
    <source>
        <dbReference type="ARBA" id="ARBA00023049"/>
    </source>
</evidence>
<evidence type="ECO:0000313" key="11">
    <source>
        <dbReference type="EMBL" id="OFE14031.1"/>
    </source>
</evidence>
<evidence type="ECO:0000256" key="3">
    <source>
        <dbReference type="ARBA" id="ARBA00022670"/>
    </source>
</evidence>
<evidence type="ECO:0000256" key="8">
    <source>
        <dbReference type="SAM" id="MobiDB-lite"/>
    </source>
</evidence>
<feature type="domain" description="Peptidase M13 C-terminal" evidence="9">
    <location>
        <begin position="487"/>
        <end position="687"/>
    </location>
</feature>
<dbReference type="InterPro" id="IPR000718">
    <property type="entry name" value="Peptidase_M13"/>
</dbReference>
<dbReference type="GO" id="GO:0016485">
    <property type="term" value="P:protein processing"/>
    <property type="evidence" value="ECO:0007669"/>
    <property type="project" value="TreeGrafter"/>
</dbReference>
<evidence type="ECO:0000259" key="10">
    <source>
        <dbReference type="Pfam" id="PF05649"/>
    </source>
</evidence>
<dbReference type="PROSITE" id="PS51885">
    <property type="entry name" value="NEPRILYSIN"/>
    <property type="match status" value="1"/>
</dbReference>
<organism evidence="11 12">
    <name type="scientific">Pseudohongiella acticola</name>
    <dbReference type="NCBI Taxonomy" id="1524254"/>
    <lineage>
        <taxon>Bacteria</taxon>
        <taxon>Pseudomonadati</taxon>
        <taxon>Pseudomonadota</taxon>
        <taxon>Gammaproteobacteria</taxon>
        <taxon>Pseudomonadales</taxon>
        <taxon>Pseudohongiellaceae</taxon>
        <taxon>Pseudohongiella</taxon>
    </lineage>
</organism>
<feature type="domain" description="Peptidase M13 N-terminal" evidence="10">
    <location>
        <begin position="55"/>
        <end position="435"/>
    </location>
</feature>
<dbReference type="Pfam" id="PF05649">
    <property type="entry name" value="Peptidase_M13_N"/>
    <property type="match status" value="1"/>
</dbReference>
<evidence type="ECO:0000256" key="4">
    <source>
        <dbReference type="ARBA" id="ARBA00022723"/>
    </source>
</evidence>
<dbReference type="GO" id="GO:0005886">
    <property type="term" value="C:plasma membrane"/>
    <property type="evidence" value="ECO:0007669"/>
    <property type="project" value="TreeGrafter"/>
</dbReference>
<dbReference type="Gene3D" id="3.40.390.10">
    <property type="entry name" value="Collagenase (Catalytic Domain)"/>
    <property type="match status" value="1"/>
</dbReference>
<dbReference type="SUPFAM" id="SSF55486">
    <property type="entry name" value="Metalloproteases ('zincins'), catalytic domain"/>
    <property type="match status" value="1"/>
</dbReference>
<keyword evidence="12" id="KW-1185">Reference proteome</keyword>
<keyword evidence="3" id="KW-0645">Protease</keyword>
<feature type="compositionally biased region" description="Low complexity" evidence="8">
    <location>
        <begin position="9"/>
        <end position="33"/>
    </location>
</feature>